<sequence length="256" mass="29953">MTILIIEDEPLVAKNIEKLVRELHPNALLHGPLASVENALKWFDEHPEPDLILADIQLADGVSFDIFQERPLNCPIIFTTAYDEYAIRAFKLNSIDYLLKPIDKQELTTSFDKFQRWQKTTSSDFFPSQLQDLLNDLKPHSQKKYKHRFTAHHQRSVVAVADVRIAYFVRDEVIWLVTTDHQRLITDYQSLDEIEDLLDPVQFVRANRQYIVRKDAIESYRTHYSGKIELLLAIPAKDEIVISKDRAASFRVWFEE</sequence>
<organism evidence="4 5">
    <name type="scientific">Runella defluvii</name>
    <dbReference type="NCBI Taxonomy" id="370973"/>
    <lineage>
        <taxon>Bacteria</taxon>
        <taxon>Pseudomonadati</taxon>
        <taxon>Bacteroidota</taxon>
        <taxon>Cytophagia</taxon>
        <taxon>Cytophagales</taxon>
        <taxon>Spirosomataceae</taxon>
        <taxon>Runella</taxon>
    </lineage>
</organism>
<dbReference type="InterPro" id="IPR039420">
    <property type="entry name" value="WalR-like"/>
</dbReference>
<evidence type="ECO:0000256" key="2">
    <source>
        <dbReference type="PROSITE-ProRule" id="PRU00169"/>
    </source>
</evidence>
<dbReference type="SUPFAM" id="SSF52172">
    <property type="entry name" value="CheY-like"/>
    <property type="match status" value="1"/>
</dbReference>
<dbReference type="PROSITE" id="PS50110">
    <property type="entry name" value="RESPONSE_REGULATORY"/>
    <property type="match status" value="1"/>
</dbReference>
<dbReference type="SMART" id="SM00850">
    <property type="entry name" value="LytTR"/>
    <property type="match status" value="1"/>
</dbReference>
<feature type="domain" description="Response regulatory" evidence="3">
    <location>
        <begin position="2"/>
        <end position="115"/>
    </location>
</feature>
<dbReference type="InterPro" id="IPR001789">
    <property type="entry name" value="Sig_transdc_resp-reg_receiver"/>
</dbReference>
<keyword evidence="2" id="KW-0597">Phosphoprotein</keyword>
<evidence type="ECO:0000313" key="4">
    <source>
        <dbReference type="EMBL" id="MBB3842406.1"/>
    </source>
</evidence>
<evidence type="ECO:0000259" key="3">
    <source>
        <dbReference type="PROSITE" id="PS50110"/>
    </source>
</evidence>
<evidence type="ECO:0000313" key="5">
    <source>
        <dbReference type="Proteomes" id="UP000541352"/>
    </source>
</evidence>
<dbReference type="GO" id="GO:0000156">
    <property type="term" value="F:phosphorelay response regulator activity"/>
    <property type="evidence" value="ECO:0007669"/>
    <property type="project" value="TreeGrafter"/>
</dbReference>
<dbReference type="Pfam" id="PF04397">
    <property type="entry name" value="LytTR"/>
    <property type="match status" value="1"/>
</dbReference>
<gene>
    <name evidence="4" type="ORF">FHS57_006437</name>
</gene>
<dbReference type="SMART" id="SM00448">
    <property type="entry name" value="REC"/>
    <property type="match status" value="1"/>
</dbReference>
<dbReference type="EMBL" id="JACIBY010000038">
    <property type="protein sequence ID" value="MBB3842406.1"/>
    <property type="molecule type" value="Genomic_DNA"/>
</dbReference>
<name>A0A7W5ZT42_9BACT</name>
<dbReference type="Gene3D" id="3.40.50.2300">
    <property type="match status" value="1"/>
</dbReference>
<dbReference type="RefSeq" id="WP_183980765.1">
    <property type="nucleotide sequence ID" value="NZ_JACIBY010000038.1"/>
</dbReference>
<dbReference type="Pfam" id="PF00072">
    <property type="entry name" value="Response_reg"/>
    <property type="match status" value="1"/>
</dbReference>
<evidence type="ECO:0000256" key="1">
    <source>
        <dbReference type="ARBA" id="ARBA00023125"/>
    </source>
</evidence>
<reference evidence="4 5" key="1">
    <citation type="submission" date="2020-08" db="EMBL/GenBank/DDBJ databases">
        <title>Genomic Encyclopedia of Type Strains, Phase IV (KMG-IV): sequencing the most valuable type-strain genomes for metagenomic binning, comparative biology and taxonomic classification.</title>
        <authorList>
            <person name="Goeker M."/>
        </authorList>
    </citation>
    <scope>NUCLEOTIDE SEQUENCE [LARGE SCALE GENOMIC DNA]</scope>
    <source>
        <strain evidence="4 5">DSM 17976</strain>
    </source>
</reference>
<dbReference type="GO" id="GO:0032993">
    <property type="term" value="C:protein-DNA complex"/>
    <property type="evidence" value="ECO:0007669"/>
    <property type="project" value="TreeGrafter"/>
</dbReference>
<dbReference type="GO" id="GO:0000976">
    <property type="term" value="F:transcription cis-regulatory region binding"/>
    <property type="evidence" value="ECO:0007669"/>
    <property type="project" value="TreeGrafter"/>
</dbReference>
<keyword evidence="1 4" id="KW-0238">DNA-binding</keyword>
<accession>A0A7W5ZT42</accession>
<dbReference type="GO" id="GO:0005829">
    <property type="term" value="C:cytosol"/>
    <property type="evidence" value="ECO:0007669"/>
    <property type="project" value="TreeGrafter"/>
</dbReference>
<dbReference type="PANTHER" id="PTHR48111:SF69">
    <property type="entry name" value="RESPONSE REGULATOR RECEIVER"/>
    <property type="match status" value="1"/>
</dbReference>
<dbReference type="Gene3D" id="2.40.50.1020">
    <property type="entry name" value="LytTr DNA-binding domain"/>
    <property type="match status" value="1"/>
</dbReference>
<comment type="caution">
    <text evidence="4">The sequence shown here is derived from an EMBL/GenBank/DDBJ whole genome shotgun (WGS) entry which is preliminary data.</text>
</comment>
<dbReference type="AlphaFoldDB" id="A0A7W5ZT42"/>
<dbReference type="GO" id="GO:0006355">
    <property type="term" value="P:regulation of DNA-templated transcription"/>
    <property type="evidence" value="ECO:0007669"/>
    <property type="project" value="TreeGrafter"/>
</dbReference>
<feature type="modified residue" description="4-aspartylphosphate" evidence="2">
    <location>
        <position position="55"/>
    </location>
</feature>
<proteinExistence type="predicted"/>
<dbReference type="PANTHER" id="PTHR48111">
    <property type="entry name" value="REGULATOR OF RPOS"/>
    <property type="match status" value="1"/>
</dbReference>
<dbReference type="Proteomes" id="UP000541352">
    <property type="component" value="Unassembled WGS sequence"/>
</dbReference>
<keyword evidence="5" id="KW-1185">Reference proteome</keyword>
<dbReference type="InterPro" id="IPR011006">
    <property type="entry name" value="CheY-like_superfamily"/>
</dbReference>
<dbReference type="FunFam" id="3.40.50.2300:FF:000361">
    <property type="entry name" value="Two-component system response regulator"/>
    <property type="match status" value="1"/>
</dbReference>
<protein>
    <submittedName>
        <fullName evidence="4">DNA-binding LytR/AlgR family response regulator</fullName>
    </submittedName>
</protein>
<dbReference type="InterPro" id="IPR007492">
    <property type="entry name" value="LytTR_DNA-bd_dom"/>
</dbReference>